<feature type="domain" description="ABC transporter" evidence="6">
    <location>
        <begin position="2"/>
        <end position="231"/>
    </location>
</feature>
<dbReference type="SUPFAM" id="SSF52540">
    <property type="entry name" value="P-loop containing nucleoside triphosphate hydrolases"/>
    <property type="match status" value="1"/>
</dbReference>
<dbReference type="Pfam" id="PF00005">
    <property type="entry name" value="ABC_tran"/>
    <property type="match status" value="1"/>
</dbReference>
<keyword evidence="4 7" id="KW-0067">ATP-binding</keyword>
<dbReference type="GO" id="GO:0005524">
    <property type="term" value="F:ATP binding"/>
    <property type="evidence" value="ECO:0007669"/>
    <property type="project" value="UniProtKB-KW"/>
</dbReference>
<dbReference type="Proteomes" id="UP000199800">
    <property type="component" value="Unassembled WGS sequence"/>
</dbReference>
<dbReference type="SMART" id="SM00382">
    <property type="entry name" value="AAA"/>
    <property type="match status" value="1"/>
</dbReference>
<dbReference type="EMBL" id="FOHN01000003">
    <property type="protein sequence ID" value="SES79703.1"/>
    <property type="molecule type" value="Genomic_DNA"/>
</dbReference>
<evidence type="ECO:0000256" key="3">
    <source>
        <dbReference type="ARBA" id="ARBA00022741"/>
    </source>
</evidence>
<dbReference type="PANTHER" id="PTHR43335">
    <property type="entry name" value="ABC TRANSPORTER, ATP-BINDING PROTEIN"/>
    <property type="match status" value="1"/>
</dbReference>
<evidence type="ECO:0000259" key="6">
    <source>
        <dbReference type="PROSITE" id="PS50893"/>
    </source>
</evidence>
<keyword evidence="3" id="KW-0547">Nucleotide-binding</keyword>
<name>A0A1H9ZDI5_9FIRM</name>
<dbReference type="InterPro" id="IPR027417">
    <property type="entry name" value="P-loop_NTPase"/>
</dbReference>
<protein>
    <submittedName>
        <fullName evidence="7">ABC-2 type transport system ATP-binding protein</fullName>
    </submittedName>
</protein>
<feature type="compositionally biased region" description="Basic and acidic residues" evidence="5">
    <location>
        <begin position="349"/>
        <end position="358"/>
    </location>
</feature>
<evidence type="ECO:0000256" key="2">
    <source>
        <dbReference type="ARBA" id="ARBA00022448"/>
    </source>
</evidence>
<proteinExistence type="inferred from homology"/>
<evidence type="ECO:0000313" key="8">
    <source>
        <dbReference type="Proteomes" id="UP000199800"/>
    </source>
</evidence>
<accession>A0A1H9ZDI5</accession>
<keyword evidence="2" id="KW-0813">Transport</keyword>
<organism evidence="7 8">
    <name type="scientific">[Clostridium] polysaccharolyticum</name>
    <dbReference type="NCBI Taxonomy" id="29364"/>
    <lineage>
        <taxon>Bacteria</taxon>
        <taxon>Bacillati</taxon>
        <taxon>Bacillota</taxon>
        <taxon>Clostridia</taxon>
        <taxon>Lachnospirales</taxon>
        <taxon>Lachnospiraceae</taxon>
    </lineage>
</organism>
<dbReference type="STRING" id="29364.SAMN04487772_103150"/>
<dbReference type="InterPro" id="IPR003439">
    <property type="entry name" value="ABC_transporter-like_ATP-bd"/>
</dbReference>
<keyword evidence="8" id="KW-1185">Reference proteome</keyword>
<dbReference type="AlphaFoldDB" id="A0A1H9ZDI5"/>
<dbReference type="Gene3D" id="3.40.50.300">
    <property type="entry name" value="P-loop containing nucleotide triphosphate hydrolases"/>
    <property type="match status" value="1"/>
</dbReference>
<comment type="similarity">
    <text evidence="1">Belongs to the ABC transporter superfamily.</text>
</comment>
<gene>
    <name evidence="7" type="ORF">SAMN04487772_103150</name>
</gene>
<evidence type="ECO:0000256" key="1">
    <source>
        <dbReference type="ARBA" id="ARBA00005417"/>
    </source>
</evidence>
<dbReference type="CDD" id="cd03230">
    <property type="entry name" value="ABC_DR_subfamily_A"/>
    <property type="match status" value="1"/>
</dbReference>
<evidence type="ECO:0000256" key="4">
    <source>
        <dbReference type="ARBA" id="ARBA00022840"/>
    </source>
</evidence>
<dbReference type="GO" id="GO:0016887">
    <property type="term" value="F:ATP hydrolysis activity"/>
    <property type="evidence" value="ECO:0007669"/>
    <property type="project" value="InterPro"/>
</dbReference>
<sequence length="358" mass="39765">MIEVKNLVKKYNDHVAVDNLSFTLEKGHVLGFLGPNGAGKSTTMNIITGYLQATSGSVKVNGHDMEEEPDLAKESIGYLPEIPPLYPDMKVKEYLTFVAELKKVKKSERKQMIQEIIQMIGLQDVENRLIQHLSKGYKQRVGLAGAIMGYPELIILDEPTVGLDPKQVIEIRELIRKLSEKHTIILSSHILSEVSAVCDEVMIINKGKLVVCDNTENLSQQAGKMSLVIKAKGSEEQITSILKGVKGIEDITINKEASTEEGVKQVTVTYKENEEIRDEISFAFAGARCPIYEMKSSTMSLEDIFLQVTGSTPVTDVEPEPVQEVEKPEKIYESVEEATGHSTETLLNEDARNDKEGE</sequence>
<evidence type="ECO:0000256" key="5">
    <source>
        <dbReference type="SAM" id="MobiDB-lite"/>
    </source>
</evidence>
<dbReference type="PANTHER" id="PTHR43335:SF4">
    <property type="entry name" value="ABC TRANSPORTER, ATP-BINDING PROTEIN"/>
    <property type="match status" value="1"/>
</dbReference>
<dbReference type="OrthoDB" id="9775135at2"/>
<dbReference type="PROSITE" id="PS50893">
    <property type="entry name" value="ABC_TRANSPORTER_2"/>
    <property type="match status" value="1"/>
</dbReference>
<dbReference type="InterPro" id="IPR003593">
    <property type="entry name" value="AAA+_ATPase"/>
</dbReference>
<dbReference type="RefSeq" id="WP_092476346.1">
    <property type="nucleotide sequence ID" value="NZ_FOHN01000003.1"/>
</dbReference>
<reference evidence="7 8" key="1">
    <citation type="submission" date="2016-10" db="EMBL/GenBank/DDBJ databases">
        <authorList>
            <person name="de Groot N.N."/>
        </authorList>
    </citation>
    <scope>NUCLEOTIDE SEQUENCE [LARGE SCALE GENOMIC DNA]</scope>
    <source>
        <strain evidence="7 8">DSM 1801</strain>
    </source>
</reference>
<evidence type="ECO:0000313" key="7">
    <source>
        <dbReference type="EMBL" id="SES79703.1"/>
    </source>
</evidence>
<feature type="region of interest" description="Disordered" evidence="5">
    <location>
        <begin position="335"/>
        <end position="358"/>
    </location>
</feature>